<accession>A0AAE0I4Y5</accession>
<evidence type="ECO:0000313" key="2">
    <source>
        <dbReference type="EMBL" id="KAK3318637.1"/>
    </source>
</evidence>
<protein>
    <submittedName>
        <fullName evidence="2">Uncharacterized protein</fullName>
    </submittedName>
</protein>
<evidence type="ECO:0000313" key="3">
    <source>
        <dbReference type="Proteomes" id="UP001283341"/>
    </source>
</evidence>
<dbReference type="AlphaFoldDB" id="A0AAE0I4Y5"/>
<name>A0AAE0I4Y5_9PEZI</name>
<feature type="compositionally biased region" description="Low complexity" evidence="1">
    <location>
        <begin position="30"/>
        <end position="40"/>
    </location>
</feature>
<comment type="caution">
    <text evidence="2">The sequence shown here is derived from an EMBL/GenBank/DDBJ whole genome shotgun (WGS) entry which is preliminary data.</text>
</comment>
<dbReference type="Proteomes" id="UP001283341">
    <property type="component" value="Unassembled WGS sequence"/>
</dbReference>
<feature type="region of interest" description="Disordered" evidence="1">
    <location>
        <begin position="230"/>
        <end position="270"/>
    </location>
</feature>
<proteinExistence type="predicted"/>
<reference evidence="2" key="1">
    <citation type="journal article" date="2023" name="Mol. Phylogenet. Evol.">
        <title>Genome-scale phylogeny and comparative genomics of the fungal order Sordariales.</title>
        <authorList>
            <person name="Hensen N."/>
            <person name="Bonometti L."/>
            <person name="Westerberg I."/>
            <person name="Brannstrom I.O."/>
            <person name="Guillou S."/>
            <person name="Cros-Aarteil S."/>
            <person name="Calhoun S."/>
            <person name="Haridas S."/>
            <person name="Kuo A."/>
            <person name="Mondo S."/>
            <person name="Pangilinan J."/>
            <person name="Riley R."/>
            <person name="LaButti K."/>
            <person name="Andreopoulos B."/>
            <person name="Lipzen A."/>
            <person name="Chen C."/>
            <person name="Yan M."/>
            <person name="Daum C."/>
            <person name="Ng V."/>
            <person name="Clum A."/>
            <person name="Steindorff A."/>
            <person name="Ohm R.A."/>
            <person name="Martin F."/>
            <person name="Silar P."/>
            <person name="Natvig D.O."/>
            <person name="Lalanne C."/>
            <person name="Gautier V."/>
            <person name="Ament-Velasquez S.L."/>
            <person name="Kruys A."/>
            <person name="Hutchinson M.I."/>
            <person name="Powell A.J."/>
            <person name="Barry K."/>
            <person name="Miller A.N."/>
            <person name="Grigoriev I.V."/>
            <person name="Debuchy R."/>
            <person name="Gladieux P."/>
            <person name="Hiltunen Thoren M."/>
            <person name="Johannesson H."/>
        </authorList>
    </citation>
    <scope>NUCLEOTIDE SEQUENCE</scope>
    <source>
        <strain evidence="2">CBS 118394</strain>
    </source>
</reference>
<dbReference type="EMBL" id="JAUEDM010000004">
    <property type="protein sequence ID" value="KAK3318637.1"/>
    <property type="molecule type" value="Genomic_DNA"/>
</dbReference>
<gene>
    <name evidence="2" type="ORF">B0H66DRAFT_245791</name>
</gene>
<evidence type="ECO:0000256" key="1">
    <source>
        <dbReference type="SAM" id="MobiDB-lite"/>
    </source>
</evidence>
<feature type="region of interest" description="Disordered" evidence="1">
    <location>
        <begin position="21"/>
        <end position="40"/>
    </location>
</feature>
<reference evidence="2" key="2">
    <citation type="submission" date="2023-06" db="EMBL/GenBank/DDBJ databases">
        <authorList>
            <consortium name="Lawrence Berkeley National Laboratory"/>
            <person name="Haridas S."/>
            <person name="Hensen N."/>
            <person name="Bonometti L."/>
            <person name="Westerberg I."/>
            <person name="Brannstrom I.O."/>
            <person name="Guillou S."/>
            <person name="Cros-Aarteil S."/>
            <person name="Calhoun S."/>
            <person name="Kuo A."/>
            <person name="Mondo S."/>
            <person name="Pangilinan J."/>
            <person name="Riley R."/>
            <person name="Labutti K."/>
            <person name="Andreopoulos B."/>
            <person name="Lipzen A."/>
            <person name="Chen C."/>
            <person name="Yanf M."/>
            <person name="Daum C."/>
            <person name="Ng V."/>
            <person name="Clum A."/>
            <person name="Steindorff A."/>
            <person name="Ohm R."/>
            <person name="Martin F."/>
            <person name="Silar P."/>
            <person name="Natvig D."/>
            <person name="Lalanne C."/>
            <person name="Gautier V."/>
            <person name="Ament-Velasquez S.L."/>
            <person name="Kruys A."/>
            <person name="Hutchinson M.I."/>
            <person name="Powell A.J."/>
            <person name="Barry K."/>
            <person name="Miller A.N."/>
            <person name="Grigoriev I.V."/>
            <person name="Debuchy R."/>
            <person name="Gladieux P."/>
            <person name="Thoren M.H."/>
            <person name="Johannesson H."/>
        </authorList>
    </citation>
    <scope>NUCLEOTIDE SEQUENCE</scope>
    <source>
        <strain evidence="2">CBS 118394</strain>
    </source>
</reference>
<sequence>MPRAAHLEFFIRLVPTLPLPVPRRRDTSPHSHPSPASRSTHPQNRFLFSCFVPFFTQRSFIVWWVNSVLSLACSCNLHTHYCSVQSLASLLCSGCWTSIGRRFLSCRCQTCILPTTSPAPPPNSAFSTLHHQHGYLYLAERSALATATDKSDPEWPASTIPSALGLAFPNCCRSFSIYAAGPDPATRHHNICLTSPILATQTVTTYNSFGSVADSFDAAPRFWLGTKHAQYHPSKDPINPPKQHKPRDTELSPILLPGSTRHGPTRRRAG</sequence>
<keyword evidence="3" id="KW-1185">Reference proteome</keyword>
<organism evidence="2 3">
    <name type="scientific">Apodospora peruviana</name>
    <dbReference type="NCBI Taxonomy" id="516989"/>
    <lineage>
        <taxon>Eukaryota</taxon>
        <taxon>Fungi</taxon>
        <taxon>Dikarya</taxon>
        <taxon>Ascomycota</taxon>
        <taxon>Pezizomycotina</taxon>
        <taxon>Sordariomycetes</taxon>
        <taxon>Sordariomycetidae</taxon>
        <taxon>Sordariales</taxon>
        <taxon>Lasiosphaeriaceae</taxon>
        <taxon>Apodospora</taxon>
    </lineage>
</organism>